<accession>A0A918CII1</accession>
<dbReference type="Proteomes" id="UP000658320">
    <property type="component" value="Unassembled WGS sequence"/>
</dbReference>
<proteinExistence type="predicted"/>
<reference evidence="1" key="2">
    <citation type="submission" date="2020-09" db="EMBL/GenBank/DDBJ databases">
        <authorList>
            <person name="Sun Q."/>
            <person name="Ohkuma M."/>
        </authorList>
    </citation>
    <scope>NUCLEOTIDE SEQUENCE</scope>
    <source>
        <strain evidence="1">JCM 4346</strain>
    </source>
</reference>
<dbReference type="InterPro" id="IPR024962">
    <property type="entry name" value="YukD-like"/>
</dbReference>
<protein>
    <submittedName>
        <fullName evidence="1">Uncharacterized protein</fullName>
    </submittedName>
</protein>
<sequence length="110" mass="11672">MTTPAPETIPVILRASFGTGSWDISLPLDVNVAAIIKKLIGTANLGFTEQDSSGLRIPYRLRWQEGNRYLLEGETLRAAQVAAGHTLIMSAEARAGVTAAQPEAPAGVRS</sequence>
<dbReference type="RefSeq" id="WP_189939678.1">
    <property type="nucleotide sequence ID" value="NZ_BMSX01000011.1"/>
</dbReference>
<evidence type="ECO:0000313" key="1">
    <source>
        <dbReference type="EMBL" id="GGR25718.1"/>
    </source>
</evidence>
<dbReference type="EMBL" id="BMSX01000011">
    <property type="protein sequence ID" value="GGR25718.1"/>
    <property type="molecule type" value="Genomic_DNA"/>
</dbReference>
<dbReference type="AlphaFoldDB" id="A0A918CII1"/>
<name>A0A918CII1_9ACTN</name>
<evidence type="ECO:0000313" key="2">
    <source>
        <dbReference type="Proteomes" id="UP000658320"/>
    </source>
</evidence>
<dbReference type="Pfam" id="PF08817">
    <property type="entry name" value="YukD"/>
    <property type="match status" value="1"/>
</dbReference>
<gene>
    <name evidence="1" type="ORF">GCM10010251_47190</name>
</gene>
<organism evidence="1 2">
    <name type="scientific">Streptomyces aurantiogriseus</name>
    <dbReference type="NCBI Taxonomy" id="66870"/>
    <lineage>
        <taxon>Bacteria</taxon>
        <taxon>Bacillati</taxon>
        <taxon>Actinomycetota</taxon>
        <taxon>Actinomycetes</taxon>
        <taxon>Kitasatosporales</taxon>
        <taxon>Streptomycetaceae</taxon>
        <taxon>Streptomyces</taxon>
    </lineage>
</organism>
<reference evidence="1" key="1">
    <citation type="journal article" date="2014" name="Int. J. Syst. Evol. Microbiol.">
        <title>Complete genome sequence of Corynebacterium casei LMG S-19264T (=DSM 44701T), isolated from a smear-ripened cheese.</title>
        <authorList>
            <consortium name="US DOE Joint Genome Institute (JGI-PGF)"/>
            <person name="Walter F."/>
            <person name="Albersmeier A."/>
            <person name="Kalinowski J."/>
            <person name="Ruckert C."/>
        </authorList>
    </citation>
    <scope>NUCLEOTIDE SEQUENCE</scope>
    <source>
        <strain evidence="1">JCM 4346</strain>
    </source>
</reference>
<comment type="caution">
    <text evidence="1">The sequence shown here is derived from an EMBL/GenBank/DDBJ whole genome shotgun (WGS) entry which is preliminary data.</text>
</comment>
<keyword evidence="2" id="KW-1185">Reference proteome</keyword>